<dbReference type="Pfam" id="PF02481">
    <property type="entry name" value="DNA_processg_A"/>
    <property type="match status" value="1"/>
</dbReference>
<comment type="similarity">
    <text evidence="1">Belongs to the DprA/Smf family.</text>
</comment>
<dbReference type="InterPro" id="IPR003488">
    <property type="entry name" value="DprA"/>
</dbReference>
<accession>A0A6J6B8X9</accession>
<proteinExistence type="inferred from homology"/>
<feature type="domain" description="Smf/DprA SLOG" evidence="2">
    <location>
        <begin position="3"/>
        <end position="182"/>
    </location>
</feature>
<dbReference type="SUPFAM" id="SSF102405">
    <property type="entry name" value="MCP/YpsA-like"/>
    <property type="match status" value="1"/>
</dbReference>
<dbReference type="Gene3D" id="3.40.50.450">
    <property type="match status" value="1"/>
</dbReference>
<name>A0A6J6B8X9_9ZZZZ</name>
<evidence type="ECO:0000256" key="1">
    <source>
        <dbReference type="ARBA" id="ARBA00006525"/>
    </source>
</evidence>
<organism evidence="3">
    <name type="scientific">freshwater metagenome</name>
    <dbReference type="NCBI Taxonomy" id="449393"/>
    <lineage>
        <taxon>unclassified sequences</taxon>
        <taxon>metagenomes</taxon>
        <taxon>ecological metagenomes</taxon>
    </lineage>
</organism>
<dbReference type="AlphaFoldDB" id="A0A6J6B8X9"/>
<evidence type="ECO:0000313" key="3">
    <source>
        <dbReference type="EMBL" id="CAB4535057.1"/>
    </source>
</evidence>
<dbReference type="PANTHER" id="PTHR43022:SF1">
    <property type="entry name" value="PROTEIN SMF"/>
    <property type="match status" value="1"/>
</dbReference>
<dbReference type="EMBL" id="CAEZSE010000080">
    <property type="protein sequence ID" value="CAB4535057.1"/>
    <property type="molecule type" value="Genomic_DNA"/>
</dbReference>
<evidence type="ECO:0000259" key="2">
    <source>
        <dbReference type="Pfam" id="PF02481"/>
    </source>
</evidence>
<dbReference type="GO" id="GO:0009294">
    <property type="term" value="P:DNA-mediated transformation"/>
    <property type="evidence" value="ECO:0007669"/>
    <property type="project" value="InterPro"/>
</dbReference>
<sequence length="201" mass="20841">MLVAGNTELLEKTGRGIVGSRNAGEEAIAVAQSAASAAIRQGDVVVSGLARGIDRVAMTAALEVDGQVIGVPTEGLRTIANTNEIRNLVHEGRICLVSPYGPDVRFSVGLAMGRNRFVYALSESTLVVASDSEKGGTWEGAKEALAGKFAQVDVWAGDGATDGNHGLLKLGASAVSSRDDFWVSGFTPAQVVLKTAQPTLF</sequence>
<dbReference type="PANTHER" id="PTHR43022">
    <property type="entry name" value="PROTEIN SMF"/>
    <property type="match status" value="1"/>
</dbReference>
<dbReference type="InterPro" id="IPR057666">
    <property type="entry name" value="DrpA_SLOG"/>
</dbReference>
<gene>
    <name evidence="3" type="ORF">UFOPK1353_00597</name>
</gene>
<protein>
    <submittedName>
        <fullName evidence="3">Unannotated protein</fullName>
    </submittedName>
</protein>
<reference evidence="3" key="1">
    <citation type="submission" date="2020-05" db="EMBL/GenBank/DDBJ databases">
        <authorList>
            <person name="Chiriac C."/>
            <person name="Salcher M."/>
            <person name="Ghai R."/>
            <person name="Kavagutti S V."/>
        </authorList>
    </citation>
    <scope>NUCLEOTIDE SEQUENCE</scope>
</reference>